<dbReference type="EMBL" id="CM000768">
    <property type="protein sequence ID" value="OQU77755.1"/>
    <property type="molecule type" value="Genomic_DNA"/>
</dbReference>
<gene>
    <name evidence="2" type="ORF">SORBI_3009G097900</name>
</gene>
<evidence type="ECO:0000313" key="3">
    <source>
        <dbReference type="Proteomes" id="UP000000768"/>
    </source>
</evidence>
<feature type="compositionally biased region" description="Low complexity" evidence="1">
    <location>
        <begin position="127"/>
        <end position="136"/>
    </location>
</feature>
<feature type="non-terminal residue" evidence="2">
    <location>
        <position position="189"/>
    </location>
</feature>
<dbReference type="EMBL" id="CM000768">
    <property type="protein sequence ID" value="OQU77756.1"/>
    <property type="molecule type" value="Genomic_DNA"/>
</dbReference>
<reference evidence="2" key="2">
    <citation type="submission" date="2017-02" db="EMBL/GenBank/DDBJ databases">
        <title>WGS assembly of Sorghum bicolor.</title>
        <authorList>
            <person name="Paterson A."/>
            <person name="Mullet J."/>
            <person name="Bowers J."/>
            <person name="Bruggmann R."/>
            <person name="Dubchak I."/>
            <person name="Grimwood J."/>
            <person name="Gundlach H."/>
            <person name="Haberer G."/>
            <person name="Hellsten U."/>
            <person name="Mitros T."/>
            <person name="Poliakov A."/>
            <person name="Schmutz J."/>
            <person name="Spannagl M."/>
            <person name="Tang H."/>
            <person name="Wang X."/>
            <person name="Wicker T."/>
            <person name="Bharti A."/>
            <person name="Chapman J."/>
            <person name="Feltus F."/>
            <person name="Gowik U."/>
            <person name="Grigoriev I."/>
            <person name="Lyons E."/>
            <person name="Maher C."/>
            <person name="Martis M."/>
            <person name="Narechania A."/>
            <person name="Otillar R."/>
            <person name="Penning B."/>
            <person name="Salamov A."/>
            <person name="Wang Y."/>
            <person name="Zhang L."/>
            <person name="Carpita N."/>
            <person name="Freeling M."/>
            <person name="Gingle A."/>
            <person name="Hash C."/>
            <person name="Keller B."/>
            <person name="Klein P."/>
            <person name="Kresovich S."/>
            <person name="Mccann M."/>
            <person name="Ming R."/>
            <person name="Peterson D."/>
            <person name="Rahman M."/>
            <person name="Ware D."/>
            <person name="Westhoff P."/>
            <person name="Mayer K."/>
            <person name="Messing J."/>
            <person name="Sims D."/>
            <person name="Jenkins J."/>
            <person name="Shu S."/>
            <person name="Rokhsar D."/>
        </authorList>
    </citation>
    <scope>NUCLEOTIDE SEQUENCE</scope>
</reference>
<name>A0A1Z5R2U4_SORBI</name>
<dbReference type="AlphaFoldDB" id="A0A1Z5R2U4"/>
<evidence type="ECO:0000313" key="2">
    <source>
        <dbReference type="EMBL" id="OQU77755.1"/>
    </source>
</evidence>
<protein>
    <submittedName>
        <fullName evidence="2">Uncharacterized protein</fullName>
    </submittedName>
</protein>
<dbReference type="Gramene" id="OQU77755">
    <property type="protein sequence ID" value="OQU77755"/>
    <property type="gene ID" value="SORBI_3009G097900"/>
</dbReference>
<feature type="region of interest" description="Disordered" evidence="1">
    <location>
        <begin position="102"/>
        <end position="164"/>
    </location>
</feature>
<proteinExistence type="predicted"/>
<reference evidence="2 3" key="1">
    <citation type="journal article" date="2009" name="Nature">
        <title>The Sorghum bicolor genome and the diversification of grasses.</title>
        <authorList>
            <person name="Paterson A.H."/>
            <person name="Bowers J.E."/>
            <person name="Bruggmann R."/>
            <person name="Dubchak I."/>
            <person name="Grimwood J."/>
            <person name="Gundlach H."/>
            <person name="Haberer G."/>
            <person name="Hellsten U."/>
            <person name="Mitros T."/>
            <person name="Poliakov A."/>
            <person name="Schmutz J."/>
            <person name="Spannagl M."/>
            <person name="Tang H."/>
            <person name="Wang X."/>
            <person name="Wicker T."/>
            <person name="Bharti A.K."/>
            <person name="Chapman J."/>
            <person name="Feltus F.A."/>
            <person name="Gowik U."/>
            <person name="Grigoriev I.V."/>
            <person name="Lyons E."/>
            <person name="Maher C.A."/>
            <person name="Martis M."/>
            <person name="Narechania A."/>
            <person name="Otillar R.P."/>
            <person name="Penning B.W."/>
            <person name="Salamov A.A."/>
            <person name="Wang Y."/>
            <person name="Zhang L."/>
            <person name="Carpita N.C."/>
            <person name="Freeling M."/>
            <person name="Gingle A.R."/>
            <person name="Hash C.T."/>
            <person name="Keller B."/>
            <person name="Klein P."/>
            <person name="Kresovich S."/>
            <person name="McCann M.C."/>
            <person name="Ming R."/>
            <person name="Peterson D.G."/>
            <person name="Mehboob-ur-Rahman"/>
            <person name="Ware D."/>
            <person name="Westhoff P."/>
            <person name="Mayer K.F."/>
            <person name="Messing J."/>
            <person name="Rokhsar D.S."/>
        </authorList>
    </citation>
    <scope>NUCLEOTIDE SEQUENCE [LARGE SCALE GENOMIC DNA]</scope>
    <source>
        <strain evidence="3">cv. BTx623</strain>
    </source>
</reference>
<dbReference type="ExpressionAtlas" id="A0A1Z5R2U4">
    <property type="expression patterns" value="baseline and differential"/>
</dbReference>
<keyword evidence="3" id="KW-1185">Reference proteome</keyword>
<evidence type="ECO:0000256" key="1">
    <source>
        <dbReference type="SAM" id="MobiDB-lite"/>
    </source>
</evidence>
<sequence>TSAAVLSSPLPGRAPLPHPLAASLHRPLAERAPRRTALPSPFDPHHAPRPCVSLSHARIEQGCGSFDGAAPGTFDGAWSLRPHCSSAGPGAWIDAGRDSTNRAAARCSSGGSAGPVAQIDAGRDSSSHAAAPVSSGGSAGPGARIDGKRGTYGGGESRSTVGGQGVASVITEGAPPAAGLVLGPCDVGD</sequence>
<reference evidence="3" key="3">
    <citation type="journal article" date="2018" name="Plant J.">
        <title>The Sorghum bicolor reference genome: improved assembly, gene annotations, a transcriptome atlas, and signatures of genome organization.</title>
        <authorList>
            <person name="McCormick R.F."/>
            <person name="Truong S.K."/>
            <person name="Sreedasyam A."/>
            <person name="Jenkins J."/>
            <person name="Shu S."/>
            <person name="Sims D."/>
            <person name="Kennedy M."/>
            <person name="Amirebrahimi M."/>
            <person name="Weers B.D."/>
            <person name="McKinley B."/>
            <person name="Mattison A."/>
            <person name="Morishige D.T."/>
            <person name="Grimwood J."/>
            <person name="Schmutz J."/>
            <person name="Mullet J.E."/>
        </authorList>
    </citation>
    <scope>NUCLEOTIDE SEQUENCE [LARGE SCALE GENOMIC DNA]</scope>
    <source>
        <strain evidence="3">cv. BTx623</strain>
    </source>
</reference>
<organism evidence="2 3">
    <name type="scientific">Sorghum bicolor</name>
    <name type="common">Sorghum</name>
    <name type="synonym">Sorghum vulgare</name>
    <dbReference type="NCBI Taxonomy" id="4558"/>
    <lineage>
        <taxon>Eukaryota</taxon>
        <taxon>Viridiplantae</taxon>
        <taxon>Streptophyta</taxon>
        <taxon>Embryophyta</taxon>
        <taxon>Tracheophyta</taxon>
        <taxon>Spermatophyta</taxon>
        <taxon>Magnoliopsida</taxon>
        <taxon>Liliopsida</taxon>
        <taxon>Poales</taxon>
        <taxon>Poaceae</taxon>
        <taxon>PACMAD clade</taxon>
        <taxon>Panicoideae</taxon>
        <taxon>Andropogonodae</taxon>
        <taxon>Andropogoneae</taxon>
        <taxon>Sorghinae</taxon>
        <taxon>Sorghum</taxon>
    </lineage>
</organism>
<dbReference type="Gramene" id="OQU77756">
    <property type="protein sequence ID" value="OQU77756"/>
    <property type="gene ID" value="SORBI_3009G097900"/>
</dbReference>
<dbReference type="Proteomes" id="UP000000768">
    <property type="component" value="Chromosome 9"/>
</dbReference>
<accession>A0A1Z5R2U4</accession>